<dbReference type="Pfam" id="PF13304">
    <property type="entry name" value="AAA_21"/>
    <property type="match status" value="1"/>
</dbReference>
<evidence type="ECO:0000313" key="3">
    <source>
        <dbReference type="Proteomes" id="UP000501648"/>
    </source>
</evidence>
<dbReference type="GO" id="GO:0016887">
    <property type="term" value="F:ATP hydrolysis activity"/>
    <property type="evidence" value="ECO:0007669"/>
    <property type="project" value="InterPro"/>
</dbReference>
<accession>A0A6M3ZXQ9</accession>
<gene>
    <name evidence="2" type="ORF">C798_25315</name>
</gene>
<name>A0A6M3ZXQ9_9BURK</name>
<evidence type="ECO:0000259" key="1">
    <source>
        <dbReference type="Pfam" id="PF13304"/>
    </source>
</evidence>
<sequence>MYRTCQEIFTPTDCLCSLKIISTRPFHVGDKVILSYRAISINPKFERNVQIAEAREDDESWVTLLVGENGTRKSYLLSLIFGDVTRISIGKRANARIRACMTTNEVSQVIALSGTPLDRFPRHVKIRRHPEFGWNIPYTYIGQRAANGVVGTGQSDKRLVSALLENRSELKARESELKMVFGQLRLAVVAKVRFNVPYKRLASTDINEHIETHVGKLEEFCRGLIKTALRNTPDYKDAVEALKFIDSPAKRSVLARHLMNFPKAGYHVRIALTGTFSRRGTFPTSVWRMLFESSAVELSHIEFEAQEGDANMWGGTTIQGNFLSSGQWSWLSTLGGLATQITDDSLVLVDEPENSLHPSWQRSYVPTILKILRNHKRCHAIIATHAPLIASGLPPDAGNVRRMHREIVHGKPVICSSAADSTFGWSASDAYETLFELDTTRAKIFDHEATEALEMIRDQSGSRHRQAELLEILTAHQKSLPEFDSMRHVLSGIIADLTAIHGKQK</sequence>
<dbReference type="AlphaFoldDB" id="A0A6M3ZXQ9"/>
<dbReference type="Proteomes" id="UP000501648">
    <property type="component" value="Chromosome"/>
</dbReference>
<organism evidence="2 3">
    <name type="scientific">Herbaspirillum rubrisubalbicans Os34</name>
    <dbReference type="NCBI Taxonomy" id="1235827"/>
    <lineage>
        <taxon>Bacteria</taxon>
        <taxon>Pseudomonadati</taxon>
        <taxon>Pseudomonadota</taxon>
        <taxon>Betaproteobacteria</taxon>
        <taxon>Burkholderiales</taxon>
        <taxon>Oxalobacteraceae</taxon>
        <taxon>Herbaspirillum</taxon>
    </lineage>
</organism>
<evidence type="ECO:0000313" key="2">
    <source>
        <dbReference type="EMBL" id="QJQ03434.1"/>
    </source>
</evidence>
<proteinExistence type="predicted"/>
<dbReference type="Gene3D" id="3.40.50.300">
    <property type="entry name" value="P-loop containing nucleotide triphosphate hydrolases"/>
    <property type="match status" value="1"/>
</dbReference>
<dbReference type="EMBL" id="CP008956">
    <property type="protein sequence ID" value="QJQ03434.1"/>
    <property type="molecule type" value="Genomic_DNA"/>
</dbReference>
<dbReference type="GO" id="GO:0005524">
    <property type="term" value="F:ATP binding"/>
    <property type="evidence" value="ECO:0007669"/>
    <property type="project" value="InterPro"/>
</dbReference>
<dbReference type="InterPro" id="IPR027417">
    <property type="entry name" value="P-loop_NTPase"/>
</dbReference>
<protein>
    <recommendedName>
        <fullName evidence="1">ATPase AAA-type core domain-containing protein</fullName>
    </recommendedName>
</protein>
<reference evidence="2 3" key="1">
    <citation type="journal article" date="2012" name="J. Bacteriol.">
        <title>Genome sequence of the pathogenic Herbaspirillum seropedicae strain Os34, isolated from rice roots.</title>
        <authorList>
            <person name="Ye W."/>
            <person name="Ye S."/>
            <person name="Liu J."/>
            <person name="Chang S."/>
            <person name="Chen M."/>
            <person name="Zhu B."/>
            <person name="Guo L."/>
            <person name="An Q."/>
        </authorList>
    </citation>
    <scope>NUCLEOTIDE SEQUENCE [LARGE SCALE GENOMIC DNA]</scope>
    <source>
        <strain evidence="2 3">Os34</strain>
    </source>
</reference>
<feature type="domain" description="ATPase AAA-type core" evidence="1">
    <location>
        <begin position="323"/>
        <end position="389"/>
    </location>
</feature>
<dbReference type="InterPro" id="IPR003959">
    <property type="entry name" value="ATPase_AAA_core"/>
</dbReference>
<dbReference type="SUPFAM" id="SSF52540">
    <property type="entry name" value="P-loop containing nucleoside triphosphate hydrolases"/>
    <property type="match status" value="1"/>
</dbReference>